<gene>
    <name evidence="2" type="ORF">E1301_Tti013094</name>
</gene>
<organism evidence="2 3">
    <name type="scientific">Triplophysa tibetana</name>
    <dbReference type="NCBI Taxonomy" id="1572043"/>
    <lineage>
        <taxon>Eukaryota</taxon>
        <taxon>Metazoa</taxon>
        <taxon>Chordata</taxon>
        <taxon>Craniata</taxon>
        <taxon>Vertebrata</taxon>
        <taxon>Euteleostomi</taxon>
        <taxon>Actinopterygii</taxon>
        <taxon>Neopterygii</taxon>
        <taxon>Teleostei</taxon>
        <taxon>Ostariophysi</taxon>
        <taxon>Cypriniformes</taxon>
        <taxon>Nemacheilidae</taxon>
        <taxon>Triplophysa</taxon>
    </lineage>
</organism>
<name>A0A5A9P7P4_9TELE</name>
<protein>
    <submittedName>
        <fullName evidence="2">Rho GTPase-activating protein 45</fullName>
    </submittedName>
</protein>
<evidence type="ECO:0000256" key="1">
    <source>
        <dbReference type="SAM" id="MobiDB-lite"/>
    </source>
</evidence>
<dbReference type="EMBL" id="SOYY01000007">
    <property type="protein sequence ID" value="KAA0718514.1"/>
    <property type="molecule type" value="Genomic_DNA"/>
</dbReference>
<comment type="caution">
    <text evidence="2">The sequence shown here is derived from an EMBL/GenBank/DDBJ whole genome shotgun (WGS) entry which is preliminary data.</text>
</comment>
<dbReference type="AlphaFoldDB" id="A0A5A9P7P4"/>
<evidence type="ECO:0000313" key="2">
    <source>
        <dbReference type="EMBL" id="KAA0718514.1"/>
    </source>
</evidence>
<sequence>MFSRKRKELAAKTPSVSKKSFAGNSGAQNPSLSILQEHSHSDIIDGPSTLTPPDSITLSCPETPSTHSKLVGCSSPTAPLKRTSGLTRHASAAGFPFQTAGTWGFHKGYIRPSLMHGHPAEVVEGSVIEVENIPLLLRDVARFAEAVEKLKDMGVAVWLPKNSENY</sequence>
<keyword evidence="3" id="KW-1185">Reference proteome</keyword>
<evidence type="ECO:0000313" key="3">
    <source>
        <dbReference type="Proteomes" id="UP000324632"/>
    </source>
</evidence>
<proteinExistence type="predicted"/>
<reference evidence="2 3" key="1">
    <citation type="journal article" date="2019" name="Mol. Ecol. Resour.">
        <title>Chromosome-level genome assembly of Triplophysa tibetana, a fish adapted to the harsh high-altitude environment of the Tibetan Plateau.</title>
        <authorList>
            <person name="Yang X."/>
            <person name="Liu H."/>
            <person name="Ma Z."/>
            <person name="Zou Y."/>
            <person name="Zou M."/>
            <person name="Mao Y."/>
            <person name="Li X."/>
            <person name="Wang H."/>
            <person name="Chen T."/>
            <person name="Wang W."/>
            <person name="Yang R."/>
        </authorList>
    </citation>
    <scope>NUCLEOTIDE SEQUENCE [LARGE SCALE GENOMIC DNA]</scope>
    <source>
        <strain evidence="2">TTIB1903HZAU</strain>
        <tissue evidence="2">Muscle</tissue>
    </source>
</reference>
<accession>A0A5A9P7P4</accession>
<feature type="region of interest" description="Disordered" evidence="1">
    <location>
        <begin position="1"/>
        <end position="36"/>
    </location>
</feature>
<feature type="compositionally biased region" description="Polar residues" evidence="1">
    <location>
        <begin position="14"/>
        <end position="36"/>
    </location>
</feature>
<dbReference type="Proteomes" id="UP000324632">
    <property type="component" value="Chromosome 7"/>
</dbReference>